<proteinExistence type="inferred from homology"/>
<evidence type="ECO:0000313" key="9">
    <source>
        <dbReference type="Proteomes" id="UP001152797"/>
    </source>
</evidence>
<comment type="similarity">
    <text evidence="2 6">Belongs to the Mediator complex subunit 6 family.</text>
</comment>
<evidence type="ECO:0000313" key="7">
    <source>
        <dbReference type="EMBL" id="CAI3982230.1"/>
    </source>
</evidence>
<evidence type="ECO:0000313" key="8">
    <source>
        <dbReference type="EMBL" id="CAL1135605.1"/>
    </source>
</evidence>
<keyword evidence="4 6" id="KW-0804">Transcription</keyword>
<dbReference type="Gene3D" id="3.10.450.580">
    <property type="entry name" value="Mediator complex, subunit Med6"/>
    <property type="match status" value="1"/>
</dbReference>
<evidence type="ECO:0000256" key="6">
    <source>
        <dbReference type="RuleBase" id="RU364143"/>
    </source>
</evidence>
<dbReference type="GO" id="GO:0006357">
    <property type="term" value="P:regulation of transcription by RNA polymerase II"/>
    <property type="evidence" value="ECO:0007669"/>
    <property type="project" value="InterPro"/>
</dbReference>
<dbReference type="GO" id="GO:0003712">
    <property type="term" value="F:transcription coregulator activity"/>
    <property type="evidence" value="ECO:0007669"/>
    <property type="project" value="InterPro"/>
</dbReference>
<comment type="caution">
    <text evidence="7">The sequence shown here is derived from an EMBL/GenBank/DDBJ whole genome shotgun (WGS) entry which is preliminary data.</text>
</comment>
<dbReference type="OrthoDB" id="344220at2759"/>
<gene>
    <name evidence="6" type="primary">MED6</name>
    <name evidence="7" type="ORF">C1SCF055_LOCUS9951</name>
</gene>
<reference evidence="8" key="2">
    <citation type="submission" date="2024-04" db="EMBL/GenBank/DDBJ databases">
        <authorList>
            <person name="Chen Y."/>
            <person name="Shah S."/>
            <person name="Dougan E. K."/>
            <person name="Thang M."/>
            <person name="Chan C."/>
        </authorList>
    </citation>
    <scope>NUCLEOTIDE SEQUENCE [LARGE SCALE GENOMIC DNA]</scope>
</reference>
<dbReference type="Proteomes" id="UP001152797">
    <property type="component" value="Unassembled WGS sequence"/>
</dbReference>
<name>A0A9P1BZA5_9DINO</name>
<comment type="function">
    <text evidence="6">Component of the Mediator complex, a coactivator involved in the regulated transcription of nearly all RNA polymerase II-dependent genes. Mediator functions as a bridge to convey information from gene-specific regulatory proteins to the basal RNA polymerase II transcription machinery. Mediator is recruited to promoters by direct interactions with regulatory proteins and serves as a scaffold for the assembly of a functional preinitiation complex with RNA polymerase II and the general transcription factors.</text>
</comment>
<evidence type="ECO:0000256" key="3">
    <source>
        <dbReference type="ARBA" id="ARBA00023015"/>
    </source>
</evidence>
<keyword evidence="6" id="KW-0010">Activator</keyword>
<protein>
    <recommendedName>
        <fullName evidence="6">Mediator of RNA polymerase II transcription subunit 6</fullName>
    </recommendedName>
    <alternativeName>
        <fullName evidence="6">Mediator complex subunit 6</fullName>
    </alternativeName>
</protein>
<dbReference type="EMBL" id="CAMXCT030000695">
    <property type="protein sequence ID" value="CAL4769542.1"/>
    <property type="molecule type" value="Genomic_DNA"/>
</dbReference>
<evidence type="ECO:0000256" key="2">
    <source>
        <dbReference type="ARBA" id="ARBA00007526"/>
    </source>
</evidence>
<dbReference type="GO" id="GO:0016592">
    <property type="term" value="C:mediator complex"/>
    <property type="evidence" value="ECO:0007669"/>
    <property type="project" value="InterPro"/>
</dbReference>
<dbReference type="Pfam" id="PF04934">
    <property type="entry name" value="Med6"/>
    <property type="match status" value="1"/>
</dbReference>
<evidence type="ECO:0000256" key="5">
    <source>
        <dbReference type="ARBA" id="ARBA00023242"/>
    </source>
</evidence>
<dbReference type="EMBL" id="CAMXCT020000695">
    <property type="protein sequence ID" value="CAL1135605.1"/>
    <property type="molecule type" value="Genomic_DNA"/>
</dbReference>
<comment type="subcellular location">
    <subcellularLocation>
        <location evidence="1 6">Nucleus</location>
    </subcellularLocation>
</comment>
<dbReference type="InterPro" id="IPR038566">
    <property type="entry name" value="Mediator_Med6_sf"/>
</dbReference>
<keyword evidence="5 6" id="KW-0539">Nucleus</keyword>
<dbReference type="AlphaFoldDB" id="A0A9P1BZA5"/>
<comment type="subunit">
    <text evidence="6">Component of the Mediator complex.</text>
</comment>
<dbReference type="InterPro" id="IPR007018">
    <property type="entry name" value="Mediator_Med6"/>
</dbReference>
<accession>A0A9P1BZA5</accession>
<dbReference type="PANTHER" id="PTHR13104">
    <property type="entry name" value="MED-6-RELATED"/>
    <property type="match status" value="1"/>
</dbReference>
<dbReference type="EMBL" id="CAMXCT010000695">
    <property type="protein sequence ID" value="CAI3982230.1"/>
    <property type="molecule type" value="Genomic_DNA"/>
</dbReference>
<keyword evidence="9" id="KW-1185">Reference proteome</keyword>
<evidence type="ECO:0000256" key="4">
    <source>
        <dbReference type="ARBA" id="ARBA00023163"/>
    </source>
</evidence>
<reference evidence="7" key="1">
    <citation type="submission" date="2022-10" db="EMBL/GenBank/DDBJ databases">
        <authorList>
            <person name="Chen Y."/>
            <person name="Dougan E. K."/>
            <person name="Chan C."/>
            <person name="Rhodes N."/>
            <person name="Thang M."/>
        </authorList>
    </citation>
    <scope>NUCLEOTIDE SEQUENCE</scope>
</reference>
<evidence type="ECO:0000256" key="1">
    <source>
        <dbReference type="ARBA" id="ARBA00004123"/>
    </source>
</evidence>
<sequence>MSAAETDDLSHVSFANPDFLEKNGLTPSNVLEYFYTSPFYQRIGQNSINEQRRRGLKVEVQPGHHEFVVLAANEDAKEGKVETCIFVIQRLQHPATPKETFYVIAGTIYQAPELSELFKSALCQSAIGALSILQKQLEAMRPPEADSQPPAASPGWPSWCLFEQPPVPSAWRVPIEVPKWRGRRMLSTQ</sequence>
<keyword evidence="3 6" id="KW-0805">Transcription regulation</keyword>
<organism evidence="7">
    <name type="scientific">Cladocopium goreaui</name>
    <dbReference type="NCBI Taxonomy" id="2562237"/>
    <lineage>
        <taxon>Eukaryota</taxon>
        <taxon>Sar</taxon>
        <taxon>Alveolata</taxon>
        <taxon>Dinophyceae</taxon>
        <taxon>Suessiales</taxon>
        <taxon>Symbiodiniaceae</taxon>
        <taxon>Cladocopium</taxon>
    </lineage>
</organism>